<dbReference type="InterPro" id="IPR010730">
    <property type="entry name" value="HET"/>
</dbReference>
<gene>
    <name evidence="2" type="ORF">VSDG_05890</name>
</gene>
<keyword evidence="3" id="KW-1185">Reference proteome</keyword>
<accession>A0A423VU40</accession>
<protein>
    <recommendedName>
        <fullName evidence="1">Heterokaryon incompatibility domain-containing protein</fullName>
    </recommendedName>
</protein>
<comment type="caution">
    <text evidence="2">The sequence shown here is derived from an EMBL/GenBank/DDBJ whole genome shotgun (WGS) entry which is preliminary data.</text>
</comment>
<dbReference type="PANTHER" id="PTHR24148:SF64">
    <property type="entry name" value="HETEROKARYON INCOMPATIBILITY DOMAIN-CONTAINING PROTEIN"/>
    <property type="match status" value="1"/>
</dbReference>
<dbReference type="EMBL" id="LJZO01000028">
    <property type="protein sequence ID" value="ROV94497.1"/>
    <property type="molecule type" value="Genomic_DNA"/>
</dbReference>
<evidence type="ECO:0000313" key="2">
    <source>
        <dbReference type="EMBL" id="ROV94497.1"/>
    </source>
</evidence>
<reference evidence="2 3" key="1">
    <citation type="submission" date="2015-09" db="EMBL/GenBank/DDBJ databases">
        <title>Host preference determinants of Valsa canker pathogens revealed by comparative genomics.</title>
        <authorList>
            <person name="Yin Z."/>
            <person name="Huang L."/>
        </authorList>
    </citation>
    <scope>NUCLEOTIDE SEQUENCE [LARGE SCALE GENOMIC DNA]</scope>
    <source>
        <strain evidence="2 3">YSFL</strain>
    </source>
</reference>
<dbReference type="OrthoDB" id="2504919at2759"/>
<dbReference type="Pfam" id="PF06985">
    <property type="entry name" value="HET"/>
    <property type="match status" value="1"/>
</dbReference>
<proteinExistence type="predicted"/>
<name>A0A423VU40_CYTCH</name>
<dbReference type="STRING" id="252740.A0A423VU40"/>
<feature type="domain" description="Heterokaryon incompatibility" evidence="1">
    <location>
        <begin position="53"/>
        <end position="207"/>
    </location>
</feature>
<organism evidence="2 3">
    <name type="scientific">Cytospora chrysosperma</name>
    <name type="common">Cytospora canker fungus</name>
    <name type="synonym">Sphaeria chrysosperma</name>
    <dbReference type="NCBI Taxonomy" id="252740"/>
    <lineage>
        <taxon>Eukaryota</taxon>
        <taxon>Fungi</taxon>
        <taxon>Dikarya</taxon>
        <taxon>Ascomycota</taxon>
        <taxon>Pezizomycotina</taxon>
        <taxon>Sordariomycetes</taxon>
        <taxon>Sordariomycetidae</taxon>
        <taxon>Diaporthales</taxon>
        <taxon>Cytosporaceae</taxon>
        <taxon>Cytospora</taxon>
    </lineage>
</organism>
<evidence type="ECO:0000313" key="3">
    <source>
        <dbReference type="Proteomes" id="UP000284375"/>
    </source>
</evidence>
<evidence type="ECO:0000259" key="1">
    <source>
        <dbReference type="Pfam" id="PF06985"/>
    </source>
</evidence>
<dbReference type="InterPro" id="IPR052895">
    <property type="entry name" value="HetReg/Transcr_Mod"/>
</dbReference>
<dbReference type="PANTHER" id="PTHR24148">
    <property type="entry name" value="ANKYRIN REPEAT DOMAIN-CONTAINING PROTEIN 39 HOMOLOG-RELATED"/>
    <property type="match status" value="1"/>
</dbReference>
<sequence length="526" mass="60811">MADPLQNPFLYQPLQAPGSIRLLKLNPSRGPGTIEVRGELKTFCLSEPDFPPFTTVSYTWGELNTYSDETIRLGSHQTRVLQSVLPLLRMICSNESGDFDLENDWFWIDSICINQSDSVERASQVKLMGQIYSQSKATIVWLAEGTEDTDQAIEFLSELAERRHDLRHGVRRNGKRLPPDLVDHPGWRFLERLLSLPWWRRVWTLQEFILARDLKFYCGTKSLSCSSFRKGMHSVELCRPFETYIEFRVWHTAWNRRRLIQWYEQDQRRDKMSLVSLLEFCGDYQATDPRDRVWAVYGLVCDQDRQMIGHPTYGYDIGTLYTNLVKSFIENYKSLDIIGYAQLFRNHDPTWPSWVPDWRAESQPLVVPLMVSQSAKETLANFRPDHSSHRHEGRVVREKLLFKAAGEQPPVLQFQDTTGRLTCRGVLMDYIDGLGDKQDGDAARGVESTSPINTMAASPQGRTSLRDSVARTLTLNRQDQFLESSAPVRRYSRELQQLLIGECYLDEFMDGEALKLGKPTYDFKIQ</sequence>
<dbReference type="AlphaFoldDB" id="A0A423VU40"/>
<dbReference type="Proteomes" id="UP000284375">
    <property type="component" value="Unassembled WGS sequence"/>
</dbReference>